<dbReference type="SUPFAM" id="SSF101801">
    <property type="entry name" value="Surface presentation of antigens (SPOA)"/>
    <property type="match status" value="1"/>
</dbReference>
<organism evidence="3 4">
    <name type="scientific">Pseudoduganella armeniaca</name>
    <dbReference type="NCBI Taxonomy" id="2072590"/>
    <lineage>
        <taxon>Bacteria</taxon>
        <taxon>Pseudomonadati</taxon>
        <taxon>Pseudomonadota</taxon>
        <taxon>Betaproteobacteria</taxon>
        <taxon>Burkholderiales</taxon>
        <taxon>Oxalobacteraceae</taxon>
        <taxon>Telluria group</taxon>
        <taxon>Pseudoduganella</taxon>
    </lineage>
</organism>
<dbReference type="GO" id="GO:0030254">
    <property type="term" value="P:protein secretion by the type III secretion system"/>
    <property type="evidence" value="ECO:0007669"/>
    <property type="project" value="InterPro"/>
</dbReference>
<dbReference type="GO" id="GO:0071978">
    <property type="term" value="P:bacterial-type flagellum-dependent swarming motility"/>
    <property type="evidence" value="ECO:0007669"/>
    <property type="project" value="TreeGrafter"/>
</dbReference>
<evidence type="ECO:0000256" key="1">
    <source>
        <dbReference type="ARBA" id="ARBA00009226"/>
    </source>
</evidence>
<sequence length="330" mass="34429">MPGIAADCQPRTLLRARVGAAYADLTRRVGRGLCLALADGVTLHVMCTAEALALDEDALALEGPHGRLALQAGVPFLLALTGIDVAAFDAAPPAQREWLAGRVLGRLAGSPLAAMTRLVRPAPAASGSEPATLHLSLRDGSHAVGTLAQADATTWLALLATQPAQPMRVPQQAFISLPVSLVTRIARHALPPDALRTLVPGDVIVPSRPDIDVDGTGWLRGPHGLARVRYSGTGTVEFLSLESAMETEQLPDDAPVDLDRTPLQLEFRLGTLALTLGQLRSVAAGAVFQLDGAADGVVTIVAGGQRLGEGEPVDVAGRLGIRITRWDVPC</sequence>
<dbReference type="Pfam" id="PF01052">
    <property type="entry name" value="FliMN_C"/>
    <property type="match status" value="1"/>
</dbReference>
<evidence type="ECO:0000313" key="4">
    <source>
        <dbReference type="Proteomes" id="UP000240505"/>
    </source>
</evidence>
<reference evidence="3 4" key="1">
    <citation type="submission" date="2018-03" db="EMBL/GenBank/DDBJ databases">
        <title>Massilia armeniaca sp. nov., isolated from desert soil.</title>
        <authorList>
            <person name="Huang H."/>
            <person name="Ren M."/>
        </authorList>
    </citation>
    <scope>NUCLEOTIDE SEQUENCE [LARGE SCALE GENOMIC DNA]</scope>
    <source>
        <strain evidence="3 4">ZMN-3</strain>
    </source>
</reference>
<keyword evidence="4" id="KW-1185">Reference proteome</keyword>
<evidence type="ECO:0000259" key="2">
    <source>
        <dbReference type="Pfam" id="PF01052"/>
    </source>
</evidence>
<dbReference type="Proteomes" id="UP000240505">
    <property type="component" value="Chromosome"/>
</dbReference>
<dbReference type="PANTHER" id="PTHR30034">
    <property type="entry name" value="FLAGELLAR MOTOR SWITCH PROTEIN FLIM"/>
    <property type="match status" value="1"/>
</dbReference>
<dbReference type="EMBL" id="CP028324">
    <property type="protein sequence ID" value="AVR94333.1"/>
    <property type="molecule type" value="Genomic_DNA"/>
</dbReference>
<evidence type="ECO:0000313" key="3">
    <source>
        <dbReference type="EMBL" id="AVR94333.1"/>
    </source>
</evidence>
<protein>
    <submittedName>
        <fullName evidence="3">YscQ/HrcQ family type III secretion apparatus protein</fullName>
    </submittedName>
</protein>
<dbReference type="InterPro" id="IPR036429">
    <property type="entry name" value="SpoA-like_sf"/>
</dbReference>
<dbReference type="InterPro" id="IPR013385">
    <property type="entry name" value="T3SS_SpaO/YscQ/SpaO"/>
</dbReference>
<gene>
    <name evidence="3" type="ORF">C9I28_00375</name>
</gene>
<dbReference type="InterPro" id="IPR001543">
    <property type="entry name" value="FliN-like_C"/>
</dbReference>
<accession>A0A2R4C400</accession>
<dbReference type="GO" id="GO:0050918">
    <property type="term" value="P:positive chemotaxis"/>
    <property type="evidence" value="ECO:0007669"/>
    <property type="project" value="TreeGrafter"/>
</dbReference>
<comment type="similarity">
    <text evidence="1">Belongs to the FliN/MopA/SpaO family.</text>
</comment>
<dbReference type="NCBIfam" id="TIGR02551">
    <property type="entry name" value="SpaO_YscQ"/>
    <property type="match status" value="1"/>
</dbReference>
<dbReference type="KEGG" id="masz:C9I28_00375"/>
<proteinExistence type="inferred from homology"/>
<dbReference type="Gene3D" id="2.30.330.10">
    <property type="entry name" value="SpoA-like"/>
    <property type="match status" value="1"/>
</dbReference>
<dbReference type="AlphaFoldDB" id="A0A2R4C400"/>
<name>A0A2R4C400_9BURK</name>
<dbReference type="PANTHER" id="PTHR30034:SF6">
    <property type="entry name" value="YOP PROTEINS TRANSLOCATION PROTEIN Q"/>
    <property type="match status" value="1"/>
</dbReference>
<feature type="domain" description="Flagellar motor switch protein FliN-like C-terminal" evidence="2">
    <location>
        <begin position="258"/>
        <end position="326"/>
    </location>
</feature>